<feature type="chain" id="PRO_5038054194" evidence="1">
    <location>
        <begin position="25"/>
        <end position="108"/>
    </location>
</feature>
<evidence type="ECO:0000313" key="2">
    <source>
        <dbReference type="Proteomes" id="UP000887564"/>
    </source>
</evidence>
<reference evidence="3" key="1">
    <citation type="submission" date="2022-11" db="UniProtKB">
        <authorList>
            <consortium name="WormBaseParasite"/>
        </authorList>
    </citation>
    <scope>IDENTIFICATION</scope>
</reference>
<protein>
    <submittedName>
        <fullName evidence="3">Secreted protein</fullName>
    </submittedName>
</protein>
<evidence type="ECO:0000256" key="1">
    <source>
        <dbReference type="SAM" id="SignalP"/>
    </source>
</evidence>
<accession>A0A914RK08</accession>
<feature type="signal peptide" evidence="1">
    <location>
        <begin position="1"/>
        <end position="24"/>
    </location>
</feature>
<organism evidence="2 3">
    <name type="scientific">Parascaris equorum</name>
    <name type="common">Equine roundworm</name>
    <dbReference type="NCBI Taxonomy" id="6256"/>
    <lineage>
        <taxon>Eukaryota</taxon>
        <taxon>Metazoa</taxon>
        <taxon>Ecdysozoa</taxon>
        <taxon>Nematoda</taxon>
        <taxon>Chromadorea</taxon>
        <taxon>Rhabditida</taxon>
        <taxon>Spirurina</taxon>
        <taxon>Ascaridomorpha</taxon>
        <taxon>Ascaridoidea</taxon>
        <taxon>Ascarididae</taxon>
        <taxon>Parascaris</taxon>
    </lineage>
</organism>
<evidence type="ECO:0000313" key="3">
    <source>
        <dbReference type="WBParaSite" id="PEQ_0000662101-mRNA-1"/>
    </source>
</evidence>
<dbReference type="Proteomes" id="UP000887564">
    <property type="component" value="Unplaced"/>
</dbReference>
<dbReference type="WBParaSite" id="PEQ_0000662101-mRNA-1">
    <property type="protein sequence ID" value="PEQ_0000662101-mRNA-1"/>
    <property type="gene ID" value="PEQ_0000662101"/>
</dbReference>
<sequence length="108" mass="12256">MSPQFSAIFMLPLTLLQYLYPTISTLHGGSICAYDSGSGTSDVLLVRSNCDISPSRIFPRFASHQRQSSGTFYGYGNNAYNYDTDCERKIFKKKTREMSTDIFWCLKP</sequence>
<proteinExistence type="predicted"/>
<dbReference type="AlphaFoldDB" id="A0A914RK08"/>
<keyword evidence="1" id="KW-0732">Signal</keyword>
<name>A0A914RK08_PAREQ</name>
<keyword evidence="2" id="KW-1185">Reference proteome</keyword>